<dbReference type="OMA" id="TPSEHIH"/>
<evidence type="ECO:0000256" key="4">
    <source>
        <dbReference type="ARBA" id="ARBA00022741"/>
    </source>
</evidence>
<dbReference type="EMBL" id="LDAU01000225">
    <property type="protein sequence ID" value="KRW98931.1"/>
    <property type="molecule type" value="Genomic_DNA"/>
</dbReference>
<keyword evidence="5 8" id="KW-0833">Ubl conjugation pathway</keyword>
<evidence type="ECO:0000259" key="12">
    <source>
        <dbReference type="Pfam" id="PF00899"/>
    </source>
</evidence>
<keyword evidence="14" id="KW-1185">Reference proteome</keyword>
<feature type="binding site" evidence="10">
    <location>
        <position position="52"/>
    </location>
    <ligand>
        <name>ATP</name>
        <dbReference type="ChEBI" id="CHEBI:30616"/>
    </ligand>
</feature>
<dbReference type="InterPro" id="IPR042449">
    <property type="entry name" value="Ub-E1_IAD_1"/>
</dbReference>
<dbReference type="Pfam" id="PF00899">
    <property type="entry name" value="ThiF"/>
    <property type="match status" value="1"/>
</dbReference>
<keyword evidence="6 8" id="KW-0862">Zinc</keyword>
<accession>A0A0V0Q9N2</accession>
<evidence type="ECO:0000256" key="8">
    <source>
        <dbReference type="PIRNR" id="PIRNR039133"/>
    </source>
</evidence>
<comment type="similarity">
    <text evidence="2 8">Belongs to the ubiquitin-activating E1 family.</text>
</comment>
<dbReference type="PANTHER" id="PTHR10953">
    <property type="entry name" value="UBIQUITIN-ACTIVATING ENZYME E1"/>
    <property type="match status" value="1"/>
</dbReference>
<dbReference type="OrthoDB" id="10252231at2759"/>
<reference evidence="13 14" key="1">
    <citation type="journal article" date="2015" name="Sci. Rep.">
        <title>Genome of the facultative scuticociliatosis pathogen Pseudocohnilembus persalinus provides insight into its virulence through horizontal gene transfer.</title>
        <authorList>
            <person name="Xiong J."/>
            <person name="Wang G."/>
            <person name="Cheng J."/>
            <person name="Tian M."/>
            <person name="Pan X."/>
            <person name="Warren A."/>
            <person name="Jiang C."/>
            <person name="Yuan D."/>
            <person name="Miao W."/>
        </authorList>
    </citation>
    <scope>NUCLEOTIDE SEQUENCE [LARGE SCALE GENOMIC DNA]</scope>
    <source>
        <strain evidence="13">36N120E</strain>
    </source>
</reference>
<feature type="binding site" evidence="10">
    <location>
        <begin position="121"/>
        <end position="126"/>
    </location>
    <ligand>
        <name>ATP</name>
        <dbReference type="ChEBI" id="CHEBI:30616"/>
    </ligand>
</feature>
<protein>
    <recommendedName>
        <fullName evidence="8">SUMO-activating enzyme subunit</fullName>
    </recommendedName>
</protein>
<evidence type="ECO:0000256" key="7">
    <source>
        <dbReference type="ARBA" id="ARBA00022840"/>
    </source>
</evidence>
<proteinExistence type="inferred from homology"/>
<keyword evidence="7 8" id="KW-0067">ATP-binding</keyword>
<evidence type="ECO:0000256" key="2">
    <source>
        <dbReference type="ARBA" id="ARBA00005673"/>
    </source>
</evidence>
<comment type="subunit">
    <text evidence="8">Heterodimer.</text>
</comment>
<dbReference type="GO" id="GO:0031510">
    <property type="term" value="C:SUMO activating enzyme complex"/>
    <property type="evidence" value="ECO:0007669"/>
    <property type="project" value="UniProtKB-UniRule"/>
</dbReference>
<evidence type="ECO:0000313" key="13">
    <source>
        <dbReference type="EMBL" id="KRW98931.1"/>
    </source>
</evidence>
<evidence type="ECO:0000256" key="3">
    <source>
        <dbReference type="ARBA" id="ARBA00022723"/>
    </source>
</evidence>
<evidence type="ECO:0000256" key="1">
    <source>
        <dbReference type="ARBA" id="ARBA00004718"/>
    </source>
</evidence>
<dbReference type="FunCoup" id="A0A0V0Q9N2">
    <property type="interactions" value="613"/>
</dbReference>
<dbReference type="InterPro" id="IPR045886">
    <property type="entry name" value="ThiF/MoeB/HesA"/>
</dbReference>
<keyword evidence="3 8" id="KW-0479">Metal-binding</keyword>
<dbReference type="AlphaFoldDB" id="A0A0V0Q9N2"/>
<dbReference type="InterPro" id="IPR000594">
    <property type="entry name" value="ThiF_NAD_FAD-bd"/>
</dbReference>
<feature type="domain" description="THIF-type NAD/FAD binding fold" evidence="12">
    <location>
        <begin position="10"/>
        <end position="454"/>
    </location>
</feature>
<feature type="binding site" evidence="10">
    <location>
        <position position="76"/>
    </location>
    <ligand>
        <name>ATP</name>
        <dbReference type="ChEBI" id="CHEBI:30616"/>
    </ligand>
</feature>
<feature type="binding site" evidence="11">
    <location>
        <position position="460"/>
    </location>
    <ligand>
        <name>Zn(2+)</name>
        <dbReference type="ChEBI" id="CHEBI:29105"/>
    </ligand>
</feature>
<dbReference type="SUPFAM" id="SSF69572">
    <property type="entry name" value="Activating enzymes of the ubiquitin-like proteins"/>
    <property type="match status" value="1"/>
</dbReference>
<dbReference type="GO" id="GO:0019948">
    <property type="term" value="F:SUMO activating enzyme activity"/>
    <property type="evidence" value="ECO:0007669"/>
    <property type="project" value="UniProtKB-UniRule"/>
</dbReference>
<dbReference type="Gene3D" id="3.50.50.80">
    <property type="entry name" value="Ubiquitin-activating enzyme E1, inactive adenylation domain, subdomain 1"/>
    <property type="match status" value="1"/>
</dbReference>
<dbReference type="PROSITE" id="PS51257">
    <property type="entry name" value="PROKAR_LIPOPROTEIN"/>
    <property type="match status" value="1"/>
</dbReference>
<keyword evidence="4 8" id="KW-0547">Nucleotide-binding</keyword>
<evidence type="ECO:0000256" key="5">
    <source>
        <dbReference type="ARBA" id="ARBA00022786"/>
    </source>
</evidence>
<dbReference type="GO" id="GO:0005737">
    <property type="term" value="C:cytoplasm"/>
    <property type="evidence" value="ECO:0007669"/>
    <property type="project" value="TreeGrafter"/>
</dbReference>
<evidence type="ECO:0000256" key="9">
    <source>
        <dbReference type="PIRSR" id="PIRSR039133-1"/>
    </source>
</evidence>
<dbReference type="UniPathway" id="UPA00886"/>
<dbReference type="PANTHER" id="PTHR10953:SF5">
    <property type="entry name" value="SUMO-ACTIVATING ENZYME SUBUNIT 2"/>
    <property type="match status" value="1"/>
</dbReference>
<dbReference type="Proteomes" id="UP000054937">
    <property type="component" value="Unassembled WGS sequence"/>
</dbReference>
<evidence type="ECO:0000256" key="11">
    <source>
        <dbReference type="PIRSR" id="PIRSR039133-3"/>
    </source>
</evidence>
<feature type="active site" description="Glycyl thioester intermediate" evidence="9">
    <location>
        <position position="177"/>
    </location>
</feature>
<sequence>MTSQKTLQLLYGEEEVSKLNRSNVLIVGAGGIGCELVKNLTKSGFKKFSIIDLDVIEFSNLNRQFYFRKEHVKKSKAEITKQKVLEICPDAQIDAFCANLFDEKFNNQFYQKFDLVFCALDNQEARRYLGRKCLENNLLMVDAGTSGFTGNVNTAIRQVNECNNCKPAIRSRTFNICSIRSKPSETIHCVVWSKNLYNLIFGPQENSIEIDDEDEDKELEESQNQLEQGTIDGVFDKPLNQYQDKELEQLGKKLFDKIFFTNISEQDVSKYHEENGKKQLSLQIDGIKITDKKVTSHLKPVNFEMSQQLNNIPSEMQNNVGKAEDQIIKTLSQYASDFVRNFIEIVQNQRNELGLLKYDKDDKRALQFVSAATNFRVYNFRNDADPQKLEYISARKIKEMNIIHAIGSTNAIVAAIQTTEAIKILRKQTNKLNYFKIANVLSEKIVPIPVEKQQQAKLTCEACGFNNIYVTLQANFNVHTLSQVFQILKKEFFLPDDFQIDIKNQDGSISTYQKPQGEKLNLIEKKQLQLYLNMLDEPIKNKFKIQKENDNIAKMNVKICDSEYQWVLELMHQDNLQKIHVLSNSSIVQNNIKQYKLKLNQNKNNTYMNLGLKYGF</sequence>
<evidence type="ECO:0000256" key="6">
    <source>
        <dbReference type="ARBA" id="ARBA00022833"/>
    </source>
</evidence>
<feature type="binding site" evidence="11">
    <location>
        <position position="165"/>
    </location>
    <ligand>
        <name>Zn(2+)</name>
        <dbReference type="ChEBI" id="CHEBI:29105"/>
    </ligand>
</feature>
<feature type="binding site" evidence="11">
    <location>
        <position position="463"/>
    </location>
    <ligand>
        <name>Zn(2+)</name>
        <dbReference type="ChEBI" id="CHEBI:29105"/>
    </ligand>
</feature>
<dbReference type="GO" id="GO:0046872">
    <property type="term" value="F:metal ion binding"/>
    <property type="evidence" value="ECO:0007669"/>
    <property type="project" value="UniProtKB-KW"/>
</dbReference>
<dbReference type="Gene3D" id="1.10.10.520">
    <property type="entry name" value="Ubiquitin activating enzymes (Uba3). Chain: B, domain 2"/>
    <property type="match status" value="1"/>
</dbReference>
<evidence type="ECO:0000256" key="10">
    <source>
        <dbReference type="PIRSR" id="PIRSR039133-2"/>
    </source>
</evidence>
<evidence type="ECO:0000313" key="14">
    <source>
        <dbReference type="Proteomes" id="UP000054937"/>
    </source>
</evidence>
<gene>
    <name evidence="13" type="ORF">PPERSA_09456</name>
</gene>
<feature type="binding site" evidence="10">
    <location>
        <begin position="60"/>
        <end position="63"/>
    </location>
    <ligand>
        <name>ATP</name>
        <dbReference type="ChEBI" id="CHEBI:30616"/>
    </ligand>
</feature>
<feature type="binding site" evidence="11">
    <location>
        <position position="162"/>
    </location>
    <ligand>
        <name>Zn(2+)</name>
        <dbReference type="ChEBI" id="CHEBI:29105"/>
    </ligand>
</feature>
<dbReference type="PIRSF" id="PIRSF039133">
    <property type="entry name" value="SUMO_E1B"/>
    <property type="match status" value="1"/>
</dbReference>
<organism evidence="13 14">
    <name type="scientific">Pseudocohnilembus persalinus</name>
    <name type="common">Ciliate</name>
    <dbReference type="NCBI Taxonomy" id="266149"/>
    <lineage>
        <taxon>Eukaryota</taxon>
        <taxon>Sar</taxon>
        <taxon>Alveolata</taxon>
        <taxon>Ciliophora</taxon>
        <taxon>Intramacronucleata</taxon>
        <taxon>Oligohymenophorea</taxon>
        <taxon>Scuticociliatia</taxon>
        <taxon>Philasterida</taxon>
        <taxon>Pseudocohnilembidae</taxon>
        <taxon>Pseudocohnilembus</taxon>
    </lineage>
</organism>
<dbReference type="FunFam" id="3.50.50.80:FF:000002">
    <property type="entry name" value="SUMO-activating enzyme subunit 2"/>
    <property type="match status" value="1"/>
</dbReference>
<dbReference type="InParanoid" id="A0A0V0Q9N2"/>
<comment type="pathway">
    <text evidence="1 8">Protein modification; protein sumoylation.</text>
</comment>
<dbReference type="GO" id="GO:0016925">
    <property type="term" value="P:protein sumoylation"/>
    <property type="evidence" value="ECO:0007669"/>
    <property type="project" value="UniProtKB-UniRule"/>
</dbReference>
<dbReference type="InterPro" id="IPR030661">
    <property type="entry name" value="Uba2"/>
</dbReference>
<dbReference type="GO" id="GO:0005524">
    <property type="term" value="F:ATP binding"/>
    <property type="evidence" value="ECO:0007669"/>
    <property type="project" value="UniProtKB-UniRule"/>
</dbReference>
<feature type="binding site" evidence="10">
    <location>
        <begin position="28"/>
        <end position="33"/>
    </location>
    <ligand>
        <name>ATP</name>
        <dbReference type="ChEBI" id="CHEBI:30616"/>
    </ligand>
</feature>
<name>A0A0V0Q9N2_PSEPJ</name>
<comment type="caution">
    <text evidence="13">The sequence shown here is derived from an EMBL/GenBank/DDBJ whole genome shotgun (WGS) entry which is preliminary data.</text>
</comment>
<dbReference type="InterPro" id="IPR035985">
    <property type="entry name" value="Ubiquitin-activating_enz"/>
</dbReference>
<dbReference type="InterPro" id="IPR023318">
    <property type="entry name" value="Ub_act_enz_dom_a_sf"/>
</dbReference>